<dbReference type="EMBL" id="JAKIKU010000006">
    <property type="protein sequence ID" value="MCL1046093.1"/>
    <property type="molecule type" value="Genomic_DNA"/>
</dbReference>
<feature type="transmembrane region" description="Helical" evidence="6">
    <location>
        <begin position="72"/>
        <end position="95"/>
    </location>
</feature>
<organism evidence="7 8">
    <name type="scientific">Shewanella electrodiphila</name>
    <dbReference type="NCBI Taxonomy" id="934143"/>
    <lineage>
        <taxon>Bacteria</taxon>
        <taxon>Pseudomonadati</taxon>
        <taxon>Pseudomonadota</taxon>
        <taxon>Gammaproteobacteria</taxon>
        <taxon>Alteromonadales</taxon>
        <taxon>Shewanellaceae</taxon>
        <taxon>Shewanella</taxon>
    </lineage>
</organism>
<keyword evidence="2" id="KW-1003">Cell membrane</keyword>
<proteinExistence type="predicted"/>
<comment type="subcellular location">
    <subcellularLocation>
        <location evidence="1">Cell membrane</location>
        <topology evidence="1">Multi-pass membrane protein</topology>
    </subcellularLocation>
</comment>
<dbReference type="Proteomes" id="UP001202134">
    <property type="component" value="Unassembled WGS sequence"/>
</dbReference>
<name>A0ABT0KQI6_9GAMM</name>
<evidence type="ECO:0000256" key="4">
    <source>
        <dbReference type="ARBA" id="ARBA00022989"/>
    </source>
</evidence>
<evidence type="ECO:0000256" key="5">
    <source>
        <dbReference type="ARBA" id="ARBA00023136"/>
    </source>
</evidence>
<protein>
    <submittedName>
        <fullName evidence="7">LysE family translocator</fullName>
    </submittedName>
</protein>
<evidence type="ECO:0000256" key="6">
    <source>
        <dbReference type="SAM" id="Phobius"/>
    </source>
</evidence>
<evidence type="ECO:0000313" key="7">
    <source>
        <dbReference type="EMBL" id="MCL1046093.1"/>
    </source>
</evidence>
<feature type="transmembrane region" description="Helical" evidence="6">
    <location>
        <begin position="115"/>
        <end position="134"/>
    </location>
</feature>
<dbReference type="InterPro" id="IPR001123">
    <property type="entry name" value="LeuE-type"/>
</dbReference>
<sequence>MLEPLMTLVIATSLLLGSPGPVPIALAAIGATFGVKQGLPFLCGILSGLLLVILATVLGLSALFTSYPNFRIICQIIASLYMVYIAFKIATASVVPNITEQSAPKFRDGLVLNILNPKAYAAFIAIFSQFLLPLSSSSTSYLMTAVICIVVAALVDSLWLVFGSLLKPAFSSPKHAKAIRLVFAILLVITVLVSLVFSLQS</sequence>
<gene>
    <name evidence="7" type="ORF">L2737_12240</name>
</gene>
<comment type="caution">
    <text evidence="7">The sequence shown here is derived from an EMBL/GenBank/DDBJ whole genome shotgun (WGS) entry which is preliminary data.</text>
</comment>
<evidence type="ECO:0000256" key="1">
    <source>
        <dbReference type="ARBA" id="ARBA00004651"/>
    </source>
</evidence>
<dbReference type="PANTHER" id="PTHR30086:SF20">
    <property type="entry name" value="ARGININE EXPORTER PROTEIN ARGO-RELATED"/>
    <property type="match status" value="1"/>
</dbReference>
<dbReference type="Pfam" id="PF01810">
    <property type="entry name" value="LysE"/>
    <property type="match status" value="1"/>
</dbReference>
<evidence type="ECO:0000256" key="2">
    <source>
        <dbReference type="ARBA" id="ARBA00022475"/>
    </source>
</evidence>
<keyword evidence="4 6" id="KW-1133">Transmembrane helix</keyword>
<keyword evidence="5 6" id="KW-0472">Membrane</keyword>
<evidence type="ECO:0000256" key="3">
    <source>
        <dbReference type="ARBA" id="ARBA00022692"/>
    </source>
</evidence>
<evidence type="ECO:0000313" key="8">
    <source>
        <dbReference type="Proteomes" id="UP001202134"/>
    </source>
</evidence>
<feature type="transmembrane region" description="Helical" evidence="6">
    <location>
        <begin position="37"/>
        <end position="60"/>
    </location>
</feature>
<feature type="transmembrane region" description="Helical" evidence="6">
    <location>
        <begin position="178"/>
        <end position="199"/>
    </location>
</feature>
<dbReference type="RefSeq" id="WP_248955895.1">
    <property type="nucleotide sequence ID" value="NZ_JAKIKU010000006.1"/>
</dbReference>
<keyword evidence="8" id="KW-1185">Reference proteome</keyword>
<reference evidence="7 8" key="1">
    <citation type="submission" date="2022-01" db="EMBL/GenBank/DDBJ databases">
        <title>Whole genome-based taxonomy of the Shewanellaceae.</title>
        <authorList>
            <person name="Martin-Rodriguez A.J."/>
        </authorList>
    </citation>
    <scope>NUCLEOTIDE SEQUENCE [LARGE SCALE GENOMIC DNA]</scope>
    <source>
        <strain evidence="7 8">DSM 24955</strain>
    </source>
</reference>
<keyword evidence="3 6" id="KW-0812">Transmembrane</keyword>
<dbReference type="PANTHER" id="PTHR30086">
    <property type="entry name" value="ARGININE EXPORTER PROTEIN ARGO"/>
    <property type="match status" value="1"/>
</dbReference>
<accession>A0ABT0KQI6</accession>
<feature type="transmembrane region" description="Helical" evidence="6">
    <location>
        <begin position="141"/>
        <end position="166"/>
    </location>
</feature>